<reference evidence="2 3" key="1">
    <citation type="journal article" date="2014" name="Am. J. Bot.">
        <title>Genome assembly and annotation for red clover (Trifolium pratense; Fabaceae).</title>
        <authorList>
            <person name="Istvanek J."/>
            <person name="Jaros M."/>
            <person name="Krenek A."/>
            <person name="Repkova J."/>
        </authorList>
    </citation>
    <scope>NUCLEOTIDE SEQUENCE [LARGE SCALE GENOMIC DNA]</scope>
    <source>
        <strain evidence="3">cv. Tatra</strain>
        <tissue evidence="2">Young leaves</tissue>
    </source>
</reference>
<reference evidence="2 3" key="2">
    <citation type="journal article" date="2017" name="Front. Plant Sci.">
        <title>Gene Classification and Mining of Molecular Markers Useful in Red Clover (Trifolium pratense) Breeding.</title>
        <authorList>
            <person name="Istvanek J."/>
            <person name="Dluhosova J."/>
            <person name="Dluhos P."/>
            <person name="Patkova L."/>
            <person name="Nedelnik J."/>
            <person name="Repkova J."/>
        </authorList>
    </citation>
    <scope>NUCLEOTIDE SEQUENCE [LARGE SCALE GENOMIC DNA]</scope>
    <source>
        <strain evidence="3">cv. Tatra</strain>
        <tissue evidence="2">Young leaves</tissue>
    </source>
</reference>
<organism evidence="2 3">
    <name type="scientific">Trifolium pratense</name>
    <name type="common">Red clover</name>
    <dbReference type="NCBI Taxonomy" id="57577"/>
    <lineage>
        <taxon>Eukaryota</taxon>
        <taxon>Viridiplantae</taxon>
        <taxon>Streptophyta</taxon>
        <taxon>Embryophyta</taxon>
        <taxon>Tracheophyta</taxon>
        <taxon>Spermatophyta</taxon>
        <taxon>Magnoliopsida</taxon>
        <taxon>eudicotyledons</taxon>
        <taxon>Gunneridae</taxon>
        <taxon>Pentapetalae</taxon>
        <taxon>rosids</taxon>
        <taxon>fabids</taxon>
        <taxon>Fabales</taxon>
        <taxon>Fabaceae</taxon>
        <taxon>Papilionoideae</taxon>
        <taxon>50 kb inversion clade</taxon>
        <taxon>NPAAA clade</taxon>
        <taxon>Hologalegina</taxon>
        <taxon>IRL clade</taxon>
        <taxon>Trifolieae</taxon>
        <taxon>Trifolium</taxon>
    </lineage>
</organism>
<sequence>KSNNVSVTGEKKKSLKRKVHPTSDSKFELETDVAASGGTFRKSVGRKKIPLSVPPTPLDNVSFHLENGFDENNV</sequence>
<feature type="region of interest" description="Disordered" evidence="1">
    <location>
        <begin position="1"/>
        <end position="25"/>
    </location>
</feature>
<comment type="caution">
    <text evidence="2">The sequence shown here is derived from an EMBL/GenBank/DDBJ whole genome shotgun (WGS) entry which is preliminary data.</text>
</comment>
<feature type="non-terminal residue" evidence="2">
    <location>
        <position position="1"/>
    </location>
</feature>
<evidence type="ECO:0000256" key="1">
    <source>
        <dbReference type="SAM" id="MobiDB-lite"/>
    </source>
</evidence>
<proteinExistence type="predicted"/>
<dbReference type="Proteomes" id="UP000236291">
    <property type="component" value="Unassembled WGS sequence"/>
</dbReference>
<gene>
    <name evidence="2" type="ORF">L195_g061860</name>
</gene>
<dbReference type="AlphaFoldDB" id="A0A2K3KC97"/>
<name>A0A2K3KC97_TRIPR</name>
<accession>A0A2K3KC97</accession>
<evidence type="ECO:0000313" key="3">
    <source>
        <dbReference type="Proteomes" id="UP000236291"/>
    </source>
</evidence>
<evidence type="ECO:0000313" key="2">
    <source>
        <dbReference type="EMBL" id="PNX63920.1"/>
    </source>
</evidence>
<protein>
    <submittedName>
        <fullName evidence="2">Uncharacterized protein</fullName>
    </submittedName>
</protein>
<dbReference type="EMBL" id="ASHM01160056">
    <property type="protein sequence ID" value="PNX63920.1"/>
    <property type="molecule type" value="Genomic_DNA"/>
</dbReference>